<keyword evidence="16" id="KW-0234">DNA repair</keyword>
<dbReference type="InterPro" id="IPR003152">
    <property type="entry name" value="FATC_dom"/>
</dbReference>
<evidence type="ECO:0000256" key="8">
    <source>
        <dbReference type="ARBA" id="ARBA00022723"/>
    </source>
</evidence>
<evidence type="ECO:0000313" key="27">
    <source>
        <dbReference type="EMBL" id="VTT58462.1"/>
    </source>
</evidence>
<dbReference type="Pfam" id="PF25385">
    <property type="entry name" value="HEAT_MEC1_N"/>
    <property type="match status" value="1"/>
</dbReference>
<accession>A0A9Q9REA3</accession>
<feature type="region of interest" description="Disordered" evidence="23">
    <location>
        <begin position="3040"/>
        <end position="3247"/>
    </location>
</feature>
<evidence type="ECO:0000256" key="18">
    <source>
        <dbReference type="ARBA" id="ARBA00023254"/>
    </source>
</evidence>
<keyword evidence="6" id="KW-0723">Serine/threonine-protein kinase</keyword>
<feature type="compositionally biased region" description="Basic and acidic residues" evidence="23">
    <location>
        <begin position="3092"/>
        <end position="3101"/>
    </location>
</feature>
<gene>
    <name evidence="27" type="ORF">C2S_13895</name>
</gene>
<dbReference type="SMART" id="SM00802">
    <property type="entry name" value="UME"/>
    <property type="match status" value="1"/>
</dbReference>
<dbReference type="Proteomes" id="UP000760494">
    <property type="component" value="Unassembled WGS sequence"/>
</dbReference>
<dbReference type="InterPro" id="IPR058681">
    <property type="entry name" value="HEAT_MEC1_N"/>
</dbReference>
<evidence type="ECO:0000256" key="20">
    <source>
        <dbReference type="ARBA" id="ARBA00029679"/>
    </source>
</evidence>
<dbReference type="Pfam" id="PF08064">
    <property type="entry name" value="UME"/>
    <property type="match status" value="1"/>
</dbReference>
<dbReference type="SMART" id="SM00146">
    <property type="entry name" value="PI3Kc"/>
    <property type="match status" value="1"/>
</dbReference>
<dbReference type="InterPro" id="IPR016024">
    <property type="entry name" value="ARM-type_fold"/>
</dbReference>
<dbReference type="Pfam" id="PF02259">
    <property type="entry name" value="FAT"/>
    <property type="match status" value="1"/>
</dbReference>
<evidence type="ECO:0000256" key="12">
    <source>
        <dbReference type="ARBA" id="ARBA00022777"/>
    </source>
</evidence>
<dbReference type="PROSITE" id="PS50290">
    <property type="entry name" value="PI3_4_KINASE_3"/>
    <property type="match status" value="1"/>
</dbReference>
<evidence type="ECO:0000256" key="1">
    <source>
        <dbReference type="ARBA" id="ARBA00004123"/>
    </source>
</evidence>
<comment type="caution">
    <text evidence="27">The sequence shown here is derived from an EMBL/GenBank/DDBJ whole genome shotgun (WGS) entry which is preliminary data.</text>
</comment>
<dbReference type="CDD" id="cd00892">
    <property type="entry name" value="PIKKc_ATR"/>
    <property type="match status" value="1"/>
</dbReference>
<dbReference type="EC" id="2.7.11.1" evidence="4"/>
<keyword evidence="11" id="KW-0863">Zinc-finger</keyword>
<keyword evidence="17" id="KW-0539">Nucleus</keyword>
<evidence type="ECO:0000256" key="21">
    <source>
        <dbReference type="ARBA" id="ARBA00030459"/>
    </source>
</evidence>
<dbReference type="GO" id="GO:0006281">
    <property type="term" value="P:DNA repair"/>
    <property type="evidence" value="ECO:0007669"/>
    <property type="project" value="UniProtKB-KW"/>
</dbReference>
<dbReference type="CDD" id="cd10170">
    <property type="entry name" value="ASKHA_NBD_HSP70"/>
    <property type="match status" value="1"/>
</dbReference>
<dbReference type="PANTHER" id="PTHR11139">
    <property type="entry name" value="ATAXIA TELANGIECTASIA MUTATED ATM -RELATED"/>
    <property type="match status" value="1"/>
</dbReference>
<evidence type="ECO:0000259" key="26">
    <source>
        <dbReference type="PROSITE" id="PS51190"/>
    </source>
</evidence>
<keyword evidence="8" id="KW-0479">Metal-binding</keyword>
<dbReference type="SUPFAM" id="SSF48371">
    <property type="entry name" value="ARM repeat"/>
    <property type="match status" value="1"/>
</dbReference>
<feature type="domain" description="FAT" evidence="25">
    <location>
        <begin position="1893"/>
        <end position="2460"/>
    </location>
</feature>
<evidence type="ECO:0000256" key="19">
    <source>
        <dbReference type="ARBA" id="ARBA00025079"/>
    </source>
</evidence>
<evidence type="ECO:0000256" key="14">
    <source>
        <dbReference type="ARBA" id="ARBA00022840"/>
    </source>
</evidence>
<dbReference type="InterPro" id="IPR001510">
    <property type="entry name" value="Znf_PARP"/>
</dbReference>
<dbReference type="InterPro" id="IPR056802">
    <property type="entry name" value="ATR-like_M-HEAT"/>
</dbReference>
<dbReference type="Gene3D" id="3.30.1010.10">
    <property type="entry name" value="Phosphatidylinositol 3-kinase Catalytic Subunit, Chain A, domain 4"/>
    <property type="match status" value="1"/>
</dbReference>
<dbReference type="Gene3D" id="1.10.1070.11">
    <property type="entry name" value="Phosphatidylinositol 3-/4-kinase, catalytic domain"/>
    <property type="match status" value="1"/>
</dbReference>
<name>A0A9Q9REA3_FUSFU</name>
<evidence type="ECO:0000256" key="7">
    <source>
        <dbReference type="ARBA" id="ARBA00022679"/>
    </source>
</evidence>
<evidence type="ECO:0000256" key="3">
    <source>
        <dbReference type="ARBA" id="ARBA00011370"/>
    </source>
</evidence>
<feature type="compositionally biased region" description="Basic residues" evidence="23">
    <location>
        <begin position="3203"/>
        <end position="3212"/>
    </location>
</feature>
<dbReference type="GO" id="GO:0005694">
    <property type="term" value="C:chromosome"/>
    <property type="evidence" value="ECO:0007669"/>
    <property type="project" value="TreeGrafter"/>
</dbReference>
<reference evidence="27" key="1">
    <citation type="submission" date="2019-05" db="EMBL/GenBank/DDBJ databases">
        <authorList>
            <person name="Piombo E."/>
        </authorList>
    </citation>
    <scope>NUCLEOTIDE SEQUENCE</scope>
    <source>
        <strain evidence="27">C2S</strain>
    </source>
</reference>
<dbReference type="FunFam" id="3.30.1010.10:FF:000017">
    <property type="entry name" value="Inositol kinase kinase (UvsB)"/>
    <property type="match status" value="1"/>
</dbReference>
<evidence type="ECO:0000256" key="5">
    <source>
        <dbReference type="ARBA" id="ARBA00021345"/>
    </source>
</evidence>
<evidence type="ECO:0000256" key="16">
    <source>
        <dbReference type="ARBA" id="ARBA00023204"/>
    </source>
</evidence>
<keyword evidence="15" id="KW-0156">Chromatin regulator</keyword>
<dbReference type="Pfam" id="PF00645">
    <property type="entry name" value="zf-PARP"/>
    <property type="match status" value="1"/>
</dbReference>
<evidence type="ECO:0000256" key="22">
    <source>
        <dbReference type="ARBA" id="ARBA00033001"/>
    </source>
</evidence>
<dbReference type="SUPFAM" id="SSF57716">
    <property type="entry name" value="Glucocorticoid receptor-like (DNA-binding domain)"/>
    <property type="match status" value="1"/>
</dbReference>
<evidence type="ECO:0000256" key="13">
    <source>
        <dbReference type="ARBA" id="ARBA00022833"/>
    </source>
</evidence>
<dbReference type="SMART" id="SM01336">
    <property type="entry name" value="zf-PARP"/>
    <property type="match status" value="1"/>
</dbReference>
<evidence type="ECO:0000256" key="2">
    <source>
        <dbReference type="ARBA" id="ARBA00010769"/>
    </source>
</evidence>
<dbReference type="GO" id="GO:0003677">
    <property type="term" value="F:DNA binding"/>
    <property type="evidence" value="ECO:0007669"/>
    <property type="project" value="InterPro"/>
</dbReference>
<feature type="compositionally biased region" description="Basic and acidic residues" evidence="23">
    <location>
        <begin position="3139"/>
        <end position="3151"/>
    </location>
</feature>
<evidence type="ECO:0000259" key="24">
    <source>
        <dbReference type="PROSITE" id="PS50290"/>
    </source>
</evidence>
<dbReference type="Pfam" id="PF00012">
    <property type="entry name" value="HSP70"/>
    <property type="match status" value="1"/>
</dbReference>
<keyword evidence="7" id="KW-0808">Transferase</keyword>
<dbReference type="InterPro" id="IPR057564">
    <property type="entry name" value="HEAT_ATR"/>
</dbReference>
<dbReference type="Pfam" id="PF25030">
    <property type="entry name" value="M-HEAT_ATR"/>
    <property type="match status" value="1"/>
</dbReference>
<dbReference type="Pfam" id="PF23593">
    <property type="entry name" value="HEAT_ATR"/>
    <property type="match status" value="1"/>
</dbReference>
<evidence type="ECO:0000256" key="9">
    <source>
        <dbReference type="ARBA" id="ARBA00022741"/>
    </source>
</evidence>
<evidence type="ECO:0000313" key="28">
    <source>
        <dbReference type="Proteomes" id="UP000760494"/>
    </source>
</evidence>
<dbReference type="PROSITE" id="PS51190">
    <property type="entry name" value="FATC"/>
    <property type="match status" value="1"/>
</dbReference>
<keyword evidence="14" id="KW-0067">ATP-binding</keyword>
<dbReference type="InterPro" id="IPR036957">
    <property type="entry name" value="Znf_PARP_sf"/>
</dbReference>
<keyword evidence="10" id="KW-0227">DNA damage</keyword>
<evidence type="ECO:0000256" key="10">
    <source>
        <dbReference type="ARBA" id="ARBA00022763"/>
    </source>
</evidence>
<dbReference type="GO" id="GO:0140662">
    <property type="term" value="F:ATP-dependent protein folding chaperone"/>
    <property type="evidence" value="ECO:0007669"/>
    <property type="project" value="InterPro"/>
</dbReference>
<dbReference type="InterPro" id="IPR050517">
    <property type="entry name" value="DDR_Repair_Kinase"/>
</dbReference>
<evidence type="ECO:0000256" key="6">
    <source>
        <dbReference type="ARBA" id="ARBA00022527"/>
    </source>
</evidence>
<comment type="subcellular location">
    <subcellularLocation>
        <location evidence="1">Nucleus</location>
    </subcellularLocation>
</comment>
<keyword evidence="13" id="KW-0862">Zinc</keyword>
<dbReference type="Gene3D" id="3.90.640.10">
    <property type="entry name" value="Actin, Chain A, domain 4"/>
    <property type="match status" value="1"/>
</dbReference>
<dbReference type="SUPFAM" id="SSF56112">
    <property type="entry name" value="Protein kinase-like (PK-like)"/>
    <property type="match status" value="1"/>
</dbReference>
<dbReference type="SUPFAM" id="SSF53067">
    <property type="entry name" value="Actin-like ATPase domain"/>
    <property type="match status" value="2"/>
</dbReference>
<keyword evidence="12" id="KW-0418">Kinase</keyword>
<organism evidence="27 28">
    <name type="scientific">Fusarium fujikuroi</name>
    <name type="common">Bakanae and foot rot disease fungus</name>
    <name type="synonym">Gibberella fujikuroi</name>
    <dbReference type="NCBI Taxonomy" id="5127"/>
    <lineage>
        <taxon>Eukaryota</taxon>
        <taxon>Fungi</taxon>
        <taxon>Dikarya</taxon>
        <taxon>Ascomycota</taxon>
        <taxon>Pezizomycotina</taxon>
        <taxon>Sordariomycetes</taxon>
        <taxon>Hypocreomycetidae</taxon>
        <taxon>Hypocreales</taxon>
        <taxon>Nectriaceae</taxon>
        <taxon>Fusarium</taxon>
        <taxon>Fusarium fujikuroi species complex</taxon>
    </lineage>
</organism>
<dbReference type="GO" id="GO:0004674">
    <property type="term" value="F:protein serine/threonine kinase activity"/>
    <property type="evidence" value="ECO:0007669"/>
    <property type="project" value="UniProtKB-KW"/>
</dbReference>
<dbReference type="InterPro" id="IPR012993">
    <property type="entry name" value="UME"/>
</dbReference>
<dbReference type="Pfam" id="PF02260">
    <property type="entry name" value="FATC"/>
    <property type="match status" value="1"/>
</dbReference>
<dbReference type="FunFam" id="1.10.1070.11:FF:000031">
    <property type="entry name" value="Phosphatidyl inositol 3-kinase"/>
    <property type="match status" value="1"/>
</dbReference>
<evidence type="ECO:0000256" key="4">
    <source>
        <dbReference type="ARBA" id="ARBA00012513"/>
    </source>
</evidence>
<keyword evidence="18" id="KW-0469">Meiosis</keyword>
<proteinExistence type="inferred from homology"/>
<dbReference type="InterPro" id="IPR000403">
    <property type="entry name" value="PI3/4_kinase_cat_dom"/>
</dbReference>
<dbReference type="PANTHER" id="PTHR11139:SF125">
    <property type="entry name" value="SERINE_THREONINE-PROTEIN KINASE MEC1"/>
    <property type="match status" value="1"/>
</dbReference>
<dbReference type="InterPro" id="IPR011009">
    <property type="entry name" value="Kinase-like_dom_sf"/>
</dbReference>
<feature type="compositionally biased region" description="Acidic residues" evidence="23">
    <location>
        <begin position="3218"/>
        <end position="3230"/>
    </location>
</feature>
<evidence type="ECO:0000259" key="25">
    <source>
        <dbReference type="PROSITE" id="PS51189"/>
    </source>
</evidence>
<dbReference type="Gene3D" id="3.30.1740.10">
    <property type="entry name" value="Zinc finger, PARP-type"/>
    <property type="match status" value="1"/>
</dbReference>
<feature type="compositionally biased region" description="Basic and acidic residues" evidence="23">
    <location>
        <begin position="3190"/>
        <end position="3202"/>
    </location>
</feature>
<sequence length="3247" mass="364353">MSNRRIVVSIDFGTTYSGVAWADTTRPDVQHVLTEWPSAGSSKSSPKVPTELRRVATGWQWGFQIPESAKRIRKLDDPAQITKEGESAKDLTKVYLSCLHEHFVSLLEKRLSSSVVKSTPMDFVVTVPAIWSPKAKQSTEQAAAMAGFCGNQRIQLISEPEAAALYTLKTLSPSTLQVGRKFVVCDAGGGTVDLISYQVTKIGRVEVKEVTEGTGGKCGSSMLNMRFRRHLKQTHGDKYWTDERLVIALSEFESFKKTFSPKGEPLTLKVDPSLGLRRNRYTMTQDDMKIKIFEPIMKDVVCLIKEQIKMAGDGVAAVIMVGGFGQSRYLKSRVPRCMGSVDISPQAPGWRLHLELQDDQKRSYTFFQANLVADGSRFWSEKEQETVVSEMCWFIQKGESYPEGKPSRIEYQCDLPVMLGHVPQTEIDIYSNNNDGKAPVHLDETTQHIGTLSLDLRKIPEAVKRTAKIRRMGWHRYYCLKGAIEAVYGSAEITYTVKLGALKQQDSAAPNDAACIMAANLHLRAAVPDHGQPGSRVVAGPPPSTLAAQLVENISASTKSSKSDENSELKGFFAIIQRVKDDPTLLKTPEDRVEHNHMLIYVYSRAVLEGIRLDDPFLDRTQVRTEGLKAISFLRFSIKETPAVLKHRVGEQEYMFRGREPLWVWLLPQLLRLLGHSQCLELTEAIEGFLQYTMLVIAQNWTLWDMAPSFLFHLRTITSHILQQLQDPLLVPSVEESFKSLSLPPQIALSQFVDKESPSTSQLTYSVDRMSQALQQLISFCKVVAYPLTASDDAFDNVTSFSETVVWLIDVLGDMRVIQTRYGSNFPASSLYVLQLAQEVERALLRRKGISTSVHKKAITLMILLCVQEIIEASALNYEPPDTGSQDRPKRRKIAQADSSPMAVLMRRLGDVLGIADVDDDFLDLETQILGAFPKADISRQCLVLDLLSQISCVADGGNETINDTKAAVTEIPCSICERNAPPVRSNLLGAIVHKSRIEALFTKLIRLPALAESRRPRVAAMLAIRRVILHCEDTELLNLETSGIGQWCLQSLNSSLRELRVAAGRVLATFSLARPEPVISSMVLPTRPAEANGAGNPRVNQAKAPFTDGNFRTNVSNGSFPMKTQDLISRNRKNSIAFLKSISDKNQPNLTETFIMAWGQLGTVVWEHELNLVLIKLLEYLGSNNNIVSACAFNELLNLADARRVTPRRLFEPFWPNLAYMTTKDMVQRPQMSRTIAELLQVSVNELLLLIQTHALPWLVLDKQKDVIQKIAEARQESEVWLPLIDPANLAATLALLLVQDTDDIASFAKSRLEELSTHFQTEPLVNLLQVEPVLTVIELLKAAGDADETKKAPVRKALDTMAKMMIPANKETRAKKSDHTARFIHSQLLGLMACLFDVINDQSLPDPERRRYIRAMEEMIRVSRGYASTARPQMSACLLSTLAQDALREASFSCWASMLTHLEETDVEALLETTFFVVTRYWPFMNESTALLAQQMLKSLIDEFDPLVAKYIVKLPSLRHIPELRDIEEKLDQHRPATLAVEEVLEAFAERICHENSGVTLQALTELIPYLQENQAALHTSEISLQSDLGVVTLMRSLLDCASKYSGFPGDIARLCTEAMGLIGCLDPSKIETVREQRSIVILNNFATNEETTDFVLFLLEEALVPAFLSTTDVKFQGFLSFAMQELMGRCDIKAACAMENSGMKGGNDIYRKWVAMPETVREVVAPFLASRYVVAPMPHTEIEYPLFRPGRPYPSWLRVYVLDLLRKGQTPFADLIFEPLARVIRVKDLSIAEFILPYIVLHTLLGSRTTQQERDDILGELLAILKYQPAETASYQEKEDMRRYCHLVFRVVDYAMRWMQTRRAAGRLTETDRERLAQVQEALDLIPAELIAQRAVDCNEYARALFHLEQHAHKMEQRKKEPGERARLLQKLQDIYANVDEPDGLDGISAHLQVLDINQQILSHRKAGRWTAVQNWYEMQLAENPDNTDIQIDLLHCLKQAGQHEGLLNHIEGMHTDASTDNKIMPYAVEAAWVTGRWESLTKFIQRFRGDPIEDFNISIATLFEKLRAKDKPKELIKIMKDIRVKISSSMNAASTSSLQACHDLLLKSHVLTDVEIIIGTKAGDEVARQTTAALLERRIEIIGAYMNDKQYLLGIRRATMELTRPTFTDLDISGLWLSSARLARKSNSLHQSFNAILHASKLGDDAATIENAKLLWRENQHRKAIQVLQGAIKSNKFMTQTGTATSTSSSKLSPQQKLLTARAQLLLAKWLDSAGQTHAGALREKYQQPPKTFSTWEKGHYYLGRHYKKILEAEKPLKADDQSDNYITGEVARLVIENYVRSLNSGTKYLYQTLPRILTLWLDLGAQVDKAPEGKASLSRELHRRRVEQLNLLHSFLDKYIHRLPAYIFYTALPQIVARIAHPNSNVFDRLTHIIAKVVEAHPRQALWSLIGIMTTRQVSERKARGTQILQTLRNISKKVEGSTTDFKHLLRMGEKLAEQLLLACQNGDFRGNKTVHASLGKDLRFNHKCTPCPLVVPVESSLTATLPAVSEYVKKHKAFSRDVVTIDSFLDDVLVLSSLAKPRRLTTRGSDGKSYMLLIKPKDDLRTDQRLMEFNGLINRSLKRDAESSRRQLYIRTYAVTPLNEECGIIEWVPGIKTMRDILINLYASRKIYPDYTVLKQLMDEACLSDGKTRIFTDEVLGRFPPVLQLWFTQQFPSPSAWFAARLKYTRSCAVMSMVGTILGLGDRHGENVNLEEGNGGVFHVDFNCLFDKGLTFAKPERVPFRLTHNMVAAMGIYGYEGPFRKSCELTLGILRQQEETLMTILEAFIYDPTLDLQKEKRAHRRGDVGVKLQPQSVVDSIKRKVRGLLPTESIPLGVEGQVEELIKQAVDPRNLAAILSVVCSVEQFAHIVLELSPNNRATCKDTECKKNGDKVTKGTLRFGSYVIIKEHGSWSWKHWGCVSGQQLENVRELCQQGDGSFDCDLIDGYDELDEHPDVQEKVRRCINQGFIDPEDFKGDPEKNKLGEKGIHLTAAQKKSKAAAEAAATGDGEKAKPKGKRGRKKAADDEEDEDEPQPKKARTSKTAKADEEEKPAAKPARGRKAAKVKDESEDETAVSAPAPAKRGRRTSAQKPKDESDAEEKPVPVKKGPKAAPKKVKNESDDEVPAPAHVPAKRGRRTSAQKPKDGSDAEEKPAPVKRGRKAATKKAATPEEEDVAAEEEEQEKAAPRTRARRGRSSKA</sequence>
<feature type="compositionally biased region" description="Basic residues" evidence="23">
    <location>
        <begin position="3235"/>
        <end position="3247"/>
    </location>
</feature>
<evidence type="ECO:0000256" key="15">
    <source>
        <dbReference type="ARBA" id="ARBA00022853"/>
    </source>
</evidence>
<feature type="domain" description="FATC" evidence="26">
    <location>
        <begin position="2880"/>
        <end position="2915"/>
    </location>
</feature>
<dbReference type="GO" id="GO:0005524">
    <property type="term" value="F:ATP binding"/>
    <property type="evidence" value="ECO:0007669"/>
    <property type="project" value="UniProtKB-KW"/>
</dbReference>
<dbReference type="InterPro" id="IPR043129">
    <property type="entry name" value="ATPase_NBD"/>
</dbReference>
<dbReference type="Pfam" id="PF00454">
    <property type="entry name" value="PI3_PI4_kinase"/>
    <property type="match status" value="1"/>
</dbReference>
<dbReference type="GO" id="GO:0000077">
    <property type="term" value="P:DNA damage checkpoint signaling"/>
    <property type="evidence" value="ECO:0007669"/>
    <property type="project" value="TreeGrafter"/>
</dbReference>
<dbReference type="EMBL" id="CABFJX010000019">
    <property type="protein sequence ID" value="VTT58462.1"/>
    <property type="molecule type" value="Genomic_DNA"/>
</dbReference>
<comment type="similarity">
    <text evidence="2">Belongs to the PI3/PI4-kinase family. ATM subfamily.</text>
</comment>
<comment type="function">
    <text evidence="19">Serine/threonine protein kinase which activates checkpoint signaling upon genotoxic stresses such as ionizing radiation (IR), ultraviolet light (UV), or DNA replication stalling, thereby acting as a DNA damage sensor. Recognizes the substrate consensus sequence [ST]-Q. Phosphorylates histone H2A to form H2AS128ph (gamma-H2A) at sites of DNA damage, involved in the regulation of DNA damage response mechanism. Required for the control of telomere length and genome stability.</text>
</comment>
<dbReference type="InterPro" id="IPR013126">
    <property type="entry name" value="Hsp_70_fam"/>
</dbReference>
<evidence type="ECO:0000256" key="11">
    <source>
        <dbReference type="ARBA" id="ARBA00022771"/>
    </source>
</evidence>
<dbReference type="InterPro" id="IPR036940">
    <property type="entry name" value="PI3/4_kinase_cat_sf"/>
</dbReference>
<feature type="domain" description="PI3K/PI4K catalytic" evidence="24">
    <location>
        <begin position="2574"/>
        <end position="2883"/>
    </location>
</feature>
<evidence type="ECO:0000256" key="17">
    <source>
        <dbReference type="ARBA" id="ARBA00023242"/>
    </source>
</evidence>
<protein>
    <recommendedName>
        <fullName evidence="5">Serine/threonine-protein kinase MEC1</fullName>
        <ecNumber evidence="4">2.7.11.1</ecNumber>
    </recommendedName>
    <alternativeName>
        <fullName evidence="22">ATR homolog</fullName>
    </alternativeName>
    <alternativeName>
        <fullName evidence="21">DNA-damage checkpoint kinase MEC1</fullName>
    </alternativeName>
    <alternativeName>
        <fullName evidence="20">Mitosis entry checkpoint protein 1</fullName>
    </alternativeName>
</protein>
<dbReference type="Gene3D" id="3.30.420.40">
    <property type="match status" value="2"/>
</dbReference>
<dbReference type="InterPro" id="IPR003151">
    <property type="entry name" value="PIK-rel_kinase_FAT"/>
</dbReference>
<comment type="subunit">
    <text evidence="3">Associates with DNA double-strand breaks.</text>
</comment>
<dbReference type="GO" id="GO:0008270">
    <property type="term" value="F:zinc ion binding"/>
    <property type="evidence" value="ECO:0007669"/>
    <property type="project" value="UniProtKB-KW"/>
</dbReference>
<dbReference type="GO" id="GO:0005634">
    <property type="term" value="C:nucleus"/>
    <property type="evidence" value="ECO:0007669"/>
    <property type="project" value="UniProtKB-SubCell"/>
</dbReference>
<dbReference type="GO" id="GO:0000723">
    <property type="term" value="P:telomere maintenance"/>
    <property type="evidence" value="ECO:0007669"/>
    <property type="project" value="TreeGrafter"/>
</dbReference>
<evidence type="ECO:0000256" key="23">
    <source>
        <dbReference type="SAM" id="MobiDB-lite"/>
    </source>
</evidence>
<dbReference type="PROSITE" id="PS51189">
    <property type="entry name" value="FAT"/>
    <property type="match status" value="1"/>
</dbReference>
<keyword evidence="9" id="KW-0547">Nucleotide-binding</keyword>
<dbReference type="InterPro" id="IPR014009">
    <property type="entry name" value="PIK_FAT"/>
</dbReference>